<dbReference type="PANTHER" id="PTHR42693">
    <property type="entry name" value="ARYLSULFATASE FAMILY MEMBER"/>
    <property type="match status" value="1"/>
</dbReference>
<feature type="domain" description="Sulfatase N-terminal" evidence="7">
    <location>
        <begin position="26"/>
        <end position="363"/>
    </location>
</feature>
<dbReference type="PROSITE" id="PS00523">
    <property type="entry name" value="SULFATASE_1"/>
    <property type="match status" value="1"/>
</dbReference>
<keyword evidence="8" id="KW-0808">Transferase</keyword>
<sequence>MSGRIILILLVALFITSSCKTDIEQPNIVFILVDDLGWADVQCNYPETFYETPHIDQLAKSGVRFTQAYSANPVCSPTRAAIMTGKHPNRVDITDWIPGADPKMRPLLGPQDRNELALEEITIAEKLNEAGYQTCFIGKWHLGDEGFFPEDQGFDINIGGHEKGSPPGGYYSPYNNPKLTDGPEGEYLTDRLTDESIRFITKNKDNPFFLYLAYYTVHTPIQASNKHIEKYRKKRESLNIEQVPHKKEGEGFTKLLQENADFASMVAAMDENVGRIVETLKQQGLDKNTWVIFTSDNGGLSTLYRENAPTSNGPLRAGKGWCYEGGIRVPLIIAGPEVTNPGRTENTPVVSMDFFPTLLNLAEIEPLPTDGVDLSPVLTQNTALTRNELFWHYPHYHGSAWKPGSAIRKDTWKLIVHYEDNKIELFNLDSDPGETTDISTTHPEKVAELKKLLDKKLAETNAKFPEPNPDYAPRD</sequence>
<evidence type="ECO:0000256" key="5">
    <source>
        <dbReference type="ARBA" id="ARBA00022801"/>
    </source>
</evidence>
<evidence type="ECO:0000256" key="1">
    <source>
        <dbReference type="ARBA" id="ARBA00001913"/>
    </source>
</evidence>
<comment type="cofactor">
    <cofactor evidence="1">
        <name>Ca(2+)</name>
        <dbReference type="ChEBI" id="CHEBI:29108"/>
    </cofactor>
</comment>
<dbReference type="Gene3D" id="3.30.1120.10">
    <property type="match status" value="1"/>
</dbReference>
<reference evidence="8 9" key="1">
    <citation type="submission" date="2019-11" db="EMBL/GenBank/DDBJ databases">
        <authorList>
            <person name="Zheng R.K."/>
            <person name="Sun C.M."/>
        </authorList>
    </citation>
    <scope>NUCLEOTIDE SEQUENCE [LARGE SCALE GENOMIC DNA]</scope>
    <source>
        <strain evidence="8 9">WC007</strain>
    </source>
</reference>
<dbReference type="Gene3D" id="3.40.720.10">
    <property type="entry name" value="Alkaline Phosphatase, subunit A"/>
    <property type="match status" value="1"/>
</dbReference>
<dbReference type="InterPro" id="IPR000917">
    <property type="entry name" value="Sulfatase_N"/>
</dbReference>
<dbReference type="CDD" id="cd16144">
    <property type="entry name" value="ARS_like"/>
    <property type="match status" value="1"/>
</dbReference>
<keyword evidence="6" id="KW-0106">Calcium</keyword>
<dbReference type="InterPro" id="IPR050738">
    <property type="entry name" value="Sulfatase"/>
</dbReference>
<dbReference type="GO" id="GO:0004065">
    <property type="term" value="F:arylsulfatase activity"/>
    <property type="evidence" value="ECO:0007669"/>
    <property type="project" value="TreeGrafter"/>
</dbReference>
<dbReference type="InterPro" id="IPR024607">
    <property type="entry name" value="Sulfatase_CS"/>
</dbReference>
<organism evidence="8 9">
    <name type="scientific">Maribellus comscasis</name>
    <dbReference type="NCBI Taxonomy" id="2681766"/>
    <lineage>
        <taxon>Bacteria</taxon>
        <taxon>Pseudomonadati</taxon>
        <taxon>Bacteroidota</taxon>
        <taxon>Bacteroidia</taxon>
        <taxon>Marinilabiliales</taxon>
        <taxon>Prolixibacteraceae</taxon>
        <taxon>Maribellus</taxon>
    </lineage>
</organism>
<evidence type="ECO:0000259" key="7">
    <source>
        <dbReference type="Pfam" id="PF00884"/>
    </source>
</evidence>
<gene>
    <name evidence="8" type="ORF">GM418_16565</name>
</gene>
<dbReference type="PANTHER" id="PTHR42693:SF42">
    <property type="entry name" value="ARYLSULFATASE G"/>
    <property type="match status" value="1"/>
</dbReference>
<dbReference type="PROSITE" id="PS51257">
    <property type="entry name" value="PROKAR_LIPOPROTEIN"/>
    <property type="match status" value="1"/>
</dbReference>
<keyword evidence="4" id="KW-0732">Signal</keyword>
<dbReference type="Pfam" id="PF00884">
    <property type="entry name" value="Sulfatase"/>
    <property type="match status" value="1"/>
</dbReference>
<evidence type="ECO:0000313" key="9">
    <source>
        <dbReference type="Proteomes" id="UP000428260"/>
    </source>
</evidence>
<dbReference type="KEGG" id="mcos:GM418_16565"/>
<dbReference type="GO" id="GO:0046872">
    <property type="term" value="F:metal ion binding"/>
    <property type="evidence" value="ECO:0007669"/>
    <property type="project" value="UniProtKB-KW"/>
</dbReference>
<protein>
    <submittedName>
        <fullName evidence="8">Sulfatase-like hydrolase/transferase</fullName>
    </submittedName>
</protein>
<keyword evidence="3" id="KW-0479">Metal-binding</keyword>
<name>A0A6I6JQG7_9BACT</name>
<dbReference type="AlphaFoldDB" id="A0A6I6JQG7"/>
<evidence type="ECO:0000313" key="8">
    <source>
        <dbReference type="EMBL" id="QGY45225.1"/>
    </source>
</evidence>
<dbReference type="Proteomes" id="UP000428260">
    <property type="component" value="Chromosome"/>
</dbReference>
<evidence type="ECO:0000256" key="4">
    <source>
        <dbReference type="ARBA" id="ARBA00022729"/>
    </source>
</evidence>
<dbReference type="SUPFAM" id="SSF53649">
    <property type="entry name" value="Alkaline phosphatase-like"/>
    <property type="match status" value="1"/>
</dbReference>
<keyword evidence="5 8" id="KW-0378">Hydrolase</keyword>
<evidence type="ECO:0000256" key="2">
    <source>
        <dbReference type="ARBA" id="ARBA00008779"/>
    </source>
</evidence>
<accession>A0A6I6JQG7</accession>
<evidence type="ECO:0000256" key="6">
    <source>
        <dbReference type="ARBA" id="ARBA00022837"/>
    </source>
</evidence>
<keyword evidence="9" id="KW-1185">Reference proteome</keyword>
<dbReference type="GO" id="GO:0016740">
    <property type="term" value="F:transferase activity"/>
    <property type="evidence" value="ECO:0007669"/>
    <property type="project" value="UniProtKB-KW"/>
</dbReference>
<dbReference type="InterPro" id="IPR017850">
    <property type="entry name" value="Alkaline_phosphatase_core_sf"/>
</dbReference>
<dbReference type="PROSITE" id="PS00149">
    <property type="entry name" value="SULFATASE_2"/>
    <property type="match status" value="1"/>
</dbReference>
<dbReference type="EMBL" id="CP046401">
    <property type="protein sequence ID" value="QGY45225.1"/>
    <property type="molecule type" value="Genomic_DNA"/>
</dbReference>
<proteinExistence type="inferred from homology"/>
<evidence type="ECO:0000256" key="3">
    <source>
        <dbReference type="ARBA" id="ARBA00022723"/>
    </source>
</evidence>
<comment type="similarity">
    <text evidence="2">Belongs to the sulfatase family.</text>
</comment>